<evidence type="ECO:0000256" key="4">
    <source>
        <dbReference type="ARBA" id="ARBA00022912"/>
    </source>
</evidence>
<comment type="similarity">
    <text evidence="1">Belongs to the protein-tyrosine phosphatase family.</text>
</comment>
<dbReference type="Gene3D" id="3.90.190.10">
    <property type="entry name" value="Protein tyrosine phosphatase superfamily"/>
    <property type="match status" value="2"/>
</dbReference>
<reference evidence="10" key="1">
    <citation type="submission" date="2012-12" db="EMBL/GenBank/DDBJ databases">
        <authorList>
            <person name="Hellsten U."/>
            <person name="Grimwood J."/>
            <person name="Chapman J.A."/>
            <person name="Shapiro H."/>
            <person name="Aerts A."/>
            <person name="Otillar R.P."/>
            <person name="Terry A.Y."/>
            <person name="Boore J.L."/>
            <person name="Simakov O."/>
            <person name="Marletaz F."/>
            <person name="Cho S.-J."/>
            <person name="Edsinger-Gonzales E."/>
            <person name="Havlak P."/>
            <person name="Kuo D.-H."/>
            <person name="Larsson T."/>
            <person name="Lv J."/>
            <person name="Arendt D."/>
            <person name="Savage R."/>
            <person name="Osoegawa K."/>
            <person name="de Jong P."/>
            <person name="Lindberg D.R."/>
            <person name="Seaver E.C."/>
            <person name="Weisblat D.A."/>
            <person name="Putnam N.H."/>
            <person name="Grigoriev I.V."/>
            <person name="Rokhsar D.S."/>
        </authorList>
    </citation>
    <scope>NUCLEOTIDE SEQUENCE</scope>
    <source>
        <strain evidence="10">I ESC-2004</strain>
    </source>
</reference>
<reference evidence="9" key="3">
    <citation type="submission" date="2015-06" db="UniProtKB">
        <authorList>
            <consortium name="EnsemblMetazoa"/>
        </authorList>
    </citation>
    <scope>IDENTIFICATION</scope>
</reference>
<dbReference type="GO" id="GO:0004725">
    <property type="term" value="F:protein tyrosine phosphatase activity"/>
    <property type="evidence" value="ECO:0007669"/>
    <property type="project" value="UniProtKB-EC"/>
</dbReference>
<protein>
    <recommendedName>
        <fullName evidence="2">protein-tyrosine-phosphatase</fullName>
        <ecNumber evidence="2">3.1.3.48</ecNumber>
    </recommendedName>
</protein>
<dbReference type="SMART" id="SM00404">
    <property type="entry name" value="PTPc_motif"/>
    <property type="match status" value="2"/>
</dbReference>
<keyword evidence="10" id="KW-1185">Reference proteome</keyword>
<feature type="domain" description="Tyrosine-protein phosphatase" evidence="6">
    <location>
        <begin position="193"/>
        <end position="460"/>
    </location>
</feature>
<evidence type="ECO:0000256" key="2">
    <source>
        <dbReference type="ARBA" id="ARBA00013064"/>
    </source>
</evidence>
<dbReference type="InterPro" id="IPR000242">
    <property type="entry name" value="PTP_cat"/>
</dbReference>
<feature type="domain" description="Tyrosine-protein phosphatase" evidence="6">
    <location>
        <begin position="1"/>
        <end position="162"/>
    </location>
</feature>
<dbReference type="Pfam" id="PF00102">
    <property type="entry name" value="Y_phosphatase"/>
    <property type="match status" value="2"/>
</dbReference>
<evidence type="ECO:0000259" key="6">
    <source>
        <dbReference type="PROSITE" id="PS50055"/>
    </source>
</evidence>
<reference evidence="8 10" key="2">
    <citation type="journal article" date="2013" name="Nature">
        <title>Insights into bilaterian evolution from three spiralian genomes.</title>
        <authorList>
            <person name="Simakov O."/>
            <person name="Marletaz F."/>
            <person name="Cho S.J."/>
            <person name="Edsinger-Gonzales E."/>
            <person name="Havlak P."/>
            <person name="Hellsten U."/>
            <person name="Kuo D.H."/>
            <person name="Larsson T."/>
            <person name="Lv J."/>
            <person name="Arendt D."/>
            <person name="Savage R."/>
            <person name="Osoegawa K."/>
            <person name="de Jong P."/>
            <person name="Grimwood J."/>
            <person name="Chapman J.A."/>
            <person name="Shapiro H."/>
            <person name="Aerts A."/>
            <person name="Otillar R.P."/>
            <person name="Terry A.Y."/>
            <person name="Boore J.L."/>
            <person name="Grigoriev I.V."/>
            <person name="Lindberg D.R."/>
            <person name="Seaver E.C."/>
            <person name="Weisblat D.A."/>
            <person name="Putnam N.H."/>
            <person name="Rokhsar D.S."/>
        </authorList>
    </citation>
    <scope>NUCLEOTIDE SEQUENCE</scope>
    <source>
        <strain evidence="8 10">I ESC-2004</strain>
    </source>
</reference>
<dbReference type="EMBL" id="KB311324">
    <property type="protein sequence ID" value="ELT89491.1"/>
    <property type="molecule type" value="Genomic_DNA"/>
</dbReference>
<dbReference type="OrthoDB" id="6407541at2759"/>
<keyword evidence="3" id="KW-0378">Hydrolase</keyword>
<dbReference type="SMART" id="SM00194">
    <property type="entry name" value="PTPc"/>
    <property type="match status" value="2"/>
</dbReference>
<dbReference type="PANTHER" id="PTHR19134:SF562">
    <property type="entry name" value="PROTEIN-TYROSINE-PHOSPHATASE"/>
    <property type="match status" value="1"/>
</dbReference>
<dbReference type="CDD" id="cd00047">
    <property type="entry name" value="PTPc"/>
    <property type="match status" value="1"/>
</dbReference>
<evidence type="ECO:0000256" key="3">
    <source>
        <dbReference type="ARBA" id="ARBA00022801"/>
    </source>
</evidence>
<sequence length="471" mass="54191">VVMVTRLSEMGKKKCEEYWPQDVGSTKAVGNLTVLHILEEEYGDYAYRKFRVTCKEEEREVHHFHFLSWIDKSRPDNTFRLLAFLRRVRSFDSEALGPLVVHCSAGVGRTGTLIALDYLMEQAKAEQKVDVFSCVQKLREQRMHMVQLVEQYVFVYDALLEALKSGDTVIPCATFPHTLEDLKRSDSAAHQQMRKEFELIRDYKEAIDLSKVDGGTATNKAKNRYQDIVPMDLFRPHLDLSFCENDYINAVFVDGYKSRDAYLLTQMPLPETVSDFLHMTYNLYEMRSNAIVMLNELDEDDLTCATYWPTEVDSPVKIGGLTVSLVSEDKEQHPNIIIRDLDISTSEGVDEQPHRVRQFQLTNCWSKGSLFPKEIGVLLDLMELVTRWQQQSEVTPVTVHCLNGVERSAMFAMASYLVDMLKVEQIVDVYLACRFITSKCPLALPSLEQYQFLFELAGSFMSNFETYANFK</sequence>
<dbReference type="PRINTS" id="PR00700">
    <property type="entry name" value="PRTYPHPHTASE"/>
</dbReference>
<feature type="domain" description="Tyrosine specific protein phosphatases" evidence="7">
    <location>
        <begin position="82"/>
        <end position="153"/>
    </location>
</feature>
<dbReference type="SUPFAM" id="SSF52799">
    <property type="entry name" value="(Phosphotyrosine protein) phosphatases II"/>
    <property type="match status" value="2"/>
</dbReference>
<comment type="catalytic activity">
    <reaction evidence="5">
        <text>O-phospho-L-tyrosyl-[protein] + H2O = L-tyrosyl-[protein] + phosphate</text>
        <dbReference type="Rhea" id="RHEA:10684"/>
        <dbReference type="Rhea" id="RHEA-COMP:10136"/>
        <dbReference type="Rhea" id="RHEA-COMP:20101"/>
        <dbReference type="ChEBI" id="CHEBI:15377"/>
        <dbReference type="ChEBI" id="CHEBI:43474"/>
        <dbReference type="ChEBI" id="CHEBI:46858"/>
        <dbReference type="ChEBI" id="CHEBI:61978"/>
        <dbReference type="EC" id="3.1.3.48"/>
    </reaction>
</comment>
<dbReference type="PROSITE" id="PS50055">
    <property type="entry name" value="TYR_PHOSPHATASE_PTP"/>
    <property type="match status" value="2"/>
</dbReference>
<evidence type="ECO:0000313" key="8">
    <source>
        <dbReference type="EMBL" id="ELT89491.1"/>
    </source>
</evidence>
<accession>R7TEJ9</accession>
<feature type="domain" description="Tyrosine specific protein phosphatases" evidence="7">
    <location>
        <begin position="379"/>
        <end position="451"/>
    </location>
</feature>
<dbReference type="PANTHER" id="PTHR19134">
    <property type="entry name" value="RECEPTOR-TYPE TYROSINE-PROTEIN PHOSPHATASE"/>
    <property type="match status" value="1"/>
</dbReference>
<dbReference type="PROSITE" id="PS00383">
    <property type="entry name" value="TYR_PHOSPHATASE_1"/>
    <property type="match status" value="2"/>
</dbReference>
<dbReference type="Proteomes" id="UP000014760">
    <property type="component" value="Unassembled WGS sequence"/>
</dbReference>
<dbReference type="InterPro" id="IPR029021">
    <property type="entry name" value="Prot-tyrosine_phosphatase-like"/>
</dbReference>
<keyword evidence="4" id="KW-0904">Protein phosphatase</keyword>
<dbReference type="InterPro" id="IPR000387">
    <property type="entry name" value="Tyr_Pase_dom"/>
</dbReference>
<organism evidence="8">
    <name type="scientific">Capitella teleta</name>
    <name type="common">Polychaete worm</name>
    <dbReference type="NCBI Taxonomy" id="283909"/>
    <lineage>
        <taxon>Eukaryota</taxon>
        <taxon>Metazoa</taxon>
        <taxon>Spiralia</taxon>
        <taxon>Lophotrochozoa</taxon>
        <taxon>Annelida</taxon>
        <taxon>Polychaeta</taxon>
        <taxon>Sedentaria</taxon>
        <taxon>Scolecida</taxon>
        <taxon>Capitellidae</taxon>
        <taxon>Capitella</taxon>
    </lineage>
</organism>
<dbReference type="EMBL" id="AMQN01003241">
    <property type="status" value="NOT_ANNOTATED_CDS"/>
    <property type="molecule type" value="Genomic_DNA"/>
</dbReference>
<name>R7TEJ9_CAPTE</name>
<dbReference type="FunFam" id="3.90.190.10:FF:000102">
    <property type="entry name" value="Receptor-type tyrosine-protein phosphatase"/>
    <property type="match status" value="1"/>
</dbReference>
<dbReference type="STRING" id="283909.R7TEJ9"/>
<evidence type="ECO:0000313" key="10">
    <source>
        <dbReference type="Proteomes" id="UP000014760"/>
    </source>
</evidence>
<dbReference type="InterPro" id="IPR050348">
    <property type="entry name" value="Protein-Tyr_Phosphatase"/>
</dbReference>
<dbReference type="HOGENOM" id="CLU_001645_8_0_1"/>
<evidence type="ECO:0000313" key="9">
    <source>
        <dbReference type="EnsemblMetazoa" id="CapteP108766"/>
    </source>
</evidence>
<evidence type="ECO:0000256" key="1">
    <source>
        <dbReference type="ARBA" id="ARBA00009580"/>
    </source>
</evidence>
<dbReference type="FunFam" id="3.90.190.10:FF:000185">
    <property type="entry name" value="Predicted protein"/>
    <property type="match status" value="1"/>
</dbReference>
<evidence type="ECO:0000256" key="5">
    <source>
        <dbReference type="ARBA" id="ARBA00051722"/>
    </source>
</evidence>
<evidence type="ECO:0000259" key="7">
    <source>
        <dbReference type="PROSITE" id="PS50056"/>
    </source>
</evidence>
<dbReference type="EnsemblMetazoa" id="CapteT108766">
    <property type="protein sequence ID" value="CapteP108766"/>
    <property type="gene ID" value="CapteG108766"/>
</dbReference>
<proteinExistence type="inferred from homology"/>
<dbReference type="OMA" id="RCTIANM"/>
<dbReference type="InterPro" id="IPR016130">
    <property type="entry name" value="Tyr_Pase_AS"/>
</dbReference>
<feature type="non-terminal residue" evidence="8">
    <location>
        <position position="1"/>
    </location>
</feature>
<dbReference type="EC" id="3.1.3.48" evidence="2"/>
<dbReference type="AlphaFoldDB" id="R7TEJ9"/>
<gene>
    <name evidence="8" type="ORF">CAPTEDRAFT_108766</name>
</gene>
<dbReference type="InterPro" id="IPR003595">
    <property type="entry name" value="Tyr_Pase_cat"/>
</dbReference>
<dbReference type="PROSITE" id="PS50056">
    <property type="entry name" value="TYR_PHOSPHATASE_2"/>
    <property type="match status" value="2"/>
</dbReference>